<feature type="region of interest" description="Disordered" evidence="8">
    <location>
        <begin position="1"/>
        <end position="29"/>
    </location>
</feature>
<evidence type="ECO:0000256" key="7">
    <source>
        <dbReference type="PROSITE-ProRule" id="PRU00042"/>
    </source>
</evidence>
<comment type="caution">
    <text evidence="10">The sequence shown here is derived from an EMBL/GenBank/DDBJ whole genome shotgun (WGS) entry which is preliminary data.</text>
</comment>
<feature type="compositionally biased region" description="Basic and acidic residues" evidence="8">
    <location>
        <begin position="268"/>
        <end position="280"/>
    </location>
</feature>
<dbReference type="OrthoDB" id="8922241at2759"/>
<keyword evidence="5" id="KW-0862">Zinc</keyword>
<sequence>MNLMPGENFAWKNSTAEPNPQPGPNSFVPSSDYPLDYAVHNLTLPSAQPLIGADLSVLGGTHDTTKPYATNWSLFDNFNLSSHHDYDSVNYTMEPAHRIRMNSMASSASSQSYSLVDDKKNYHAHIPQEVSEMYLACNTSYQPPFQSSYDTTNPSQYDDRVAPQPYSMHPVHPGGHGPPSSYSFGGYPQIYVQSFDKTFSTKTPAHSLDRPYKCDKCSASFSRNHDLKRHSRIHLDIKPFPCSFCDKAFARKDALKRHIQVKRCSKSTPREGHQNSDKKKISQPPSILAAKRAGEQDRLQRSSPNTHRISASEQQSSPIRVSETTAARPDFNQIKLQNIQCSMPTFI</sequence>
<feature type="region of interest" description="Disordered" evidence="8">
    <location>
        <begin position="261"/>
        <end position="326"/>
    </location>
</feature>
<name>A0A2N5W020_9BASI</name>
<feature type="compositionally biased region" description="Polar residues" evidence="8">
    <location>
        <begin position="301"/>
        <end position="325"/>
    </location>
</feature>
<dbReference type="GO" id="GO:0000981">
    <property type="term" value="F:DNA-binding transcription factor activity, RNA polymerase II-specific"/>
    <property type="evidence" value="ECO:0007669"/>
    <property type="project" value="UniProtKB-ARBA"/>
</dbReference>
<proteinExistence type="predicted"/>
<evidence type="ECO:0000313" key="11">
    <source>
        <dbReference type="Proteomes" id="UP000235388"/>
    </source>
</evidence>
<dbReference type="Proteomes" id="UP000235388">
    <property type="component" value="Unassembled WGS sequence"/>
</dbReference>
<dbReference type="FunFam" id="3.30.160.60:FF:000072">
    <property type="entry name" value="zinc finger protein 143 isoform X1"/>
    <property type="match status" value="1"/>
</dbReference>
<evidence type="ECO:0000256" key="8">
    <source>
        <dbReference type="SAM" id="MobiDB-lite"/>
    </source>
</evidence>
<dbReference type="InterPro" id="IPR036236">
    <property type="entry name" value="Znf_C2H2_sf"/>
</dbReference>
<protein>
    <recommendedName>
        <fullName evidence="9">C2H2-type domain-containing protein</fullName>
    </recommendedName>
</protein>
<dbReference type="Pfam" id="PF00096">
    <property type="entry name" value="zf-C2H2"/>
    <property type="match status" value="2"/>
</dbReference>
<dbReference type="PANTHER" id="PTHR24394">
    <property type="entry name" value="ZINC FINGER PROTEIN"/>
    <property type="match status" value="1"/>
</dbReference>
<comment type="subcellular location">
    <subcellularLocation>
        <location evidence="1">Nucleus</location>
    </subcellularLocation>
</comment>
<evidence type="ECO:0000256" key="1">
    <source>
        <dbReference type="ARBA" id="ARBA00004123"/>
    </source>
</evidence>
<gene>
    <name evidence="10" type="ORF">PCANC_03496</name>
</gene>
<reference evidence="10 11" key="1">
    <citation type="submission" date="2017-11" db="EMBL/GenBank/DDBJ databases">
        <title>De novo assembly and phasing of dikaryotic genomes from two isolates of Puccinia coronata f. sp. avenae, the causal agent of oat crown rust.</title>
        <authorList>
            <person name="Miller M.E."/>
            <person name="Zhang Y."/>
            <person name="Omidvar V."/>
            <person name="Sperschneider J."/>
            <person name="Schwessinger B."/>
            <person name="Raley C."/>
            <person name="Palmer J.M."/>
            <person name="Garnica D."/>
            <person name="Upadhyaya N."/>
            <person name="Rathjen J."/>
            <person name="Taylor J.M."/>
            <person name="Park R.F."/>
            <person name="Dodds P.N."/>
            <person name="Hirsch C.D."/>
            <person name="Kianian S.F."/>
            <person name="Figueroa M."/>
        </authorList>
    </citation>
    <scope>NUCLEOTIDE SEQUENCE [LARGE SCALE GENOMIC DNA]</scope>
    <source>
        <strain evidence="10">12NC29</strain>
    </source>
</reference>
<keyword evidence="3" id="KW-0677">Repeat</keyword>
<evidence type="ECO:0000313" key="10">
    <source>
        <dbReference type="EMBL" id="PLW55608.1"/>
    </source>
</evidence>
<dbReference type="STRING" id="200324.A0A2N5W020"/>
<keyword evidence="4 7" id="KW-0863">Zinc-finger</keyword>
<organism evidence="10 11">
    <name type="scientific">Puccinia coronata f. sp. avenae</name>
    <dbReference type="NCBI Taxonomy" id="200324"/>
    <lineage>
        <taxon>Eukaryota</taxon>
        <taxon>Fungi</taxon>
        <taxon>Dikarya</taxon>
        <taxon>Basidiomycota</taxon>
        <taxon>Pucciniomycotina</taxon>
        <taxon>Pucciniomycetes</taxon>
        <taxon>Pucciniales</taxon>
        <taxon>Pucciniaceae</taxon>
        <taxon>Puccinia</taxon>
    </lineage>
</organism>
<dbReference type="AlphaFoldDB" id="A0A2N5W020"/>
<dbReference type="EMBL" id="PGCJ01000030">
    <property type="protein sequence ID" value="PLW55608.1"/>
    <property type="molecule type" value="Genomic_DNA"/>
</dbReference>
<evidence type="ECO:0000256" key="6">
    <source>
        <dbReference type="ARBA" id="ARBA00023242"/>
    </source>
</evidence>
<feature type="domain" description="C2H2-type" evidence="9">
    <location>
        <begin position="240"/>
        <end position="267"/>
    </location>
</feature>
<keyword evidence="6" id="KW-0539">Nucleus</keyword>
<evidence type="ECO:0000259" key="9">
    <source>
        <dbReference type="PROSITE" id="PS50157"/>
    </source>
</evidence>
<evidence type="ECO:0000256" key="3">
    <source>
        <dbReference type="ARBA" id="ARBA00022737"/>
    </source>
</evidence>
<keyword evidence="11" id="KW-1185">Reference proteome</keyword>
<dbReference type="GO" id="GO:0000978">
    <property type="term" value="F:RNA polymerase II cis-regulatory region sequence-specific DNA binding"/>
    <property type="evidence" value="ECO:0007669"/>
    <property type="project" value="UniProtKB-ARBA"/>
</dbReference>
<dbReference type="SMART" id="SM00355">
    <property type="entry name" value="ZnF_C2H2"/>
    <property type="match status" value="2"/>
</dbReference>
<evidence type="ECO:0000256" key="5">
    <source>
        <dbReference type="ARBA" id="ARBA00022833"/>
    </source>
</evidence>
<dbReference type="InterPro" id="IPR013087">
    <property type="entry name" value="Znf_C2H2_type"/>
</dbReference>
<dbReference type="PANTHER" id="PTHR24394:SF29">
    <property type="entry name" value="MYONEURIN"/>
    <property type="match status" value="1"/>
</dbReference>
<dbReference type="FunFam" id="3.30.160.60:FF:000145">
    <property type="entry name" value="Zinc finger protein 574"/>
    <property type="match status" value="1"/>
</dbReference>
<feature type="domain" description="C2H2-type" evidence="9">
    <location>
        <begin position="212"/>
        <end position="239"/>
    </location>
</feature>
<dbReference type="PROSITE" id="PS50157">
    <property type="entry name" value="ZINC_FINGER_C2H2_2"/>
    <property type="match status" value="2"/>
</dbReference>
<evidence type="ECO:0000256" key="2">
    <source>
        <dbReference type="ARBA" id="ARBA00022723"/>
    </source>
</evidence>
<evidence type="ECO:0000256" key="4">
    <source>
        <dbReference type="ARBA" id="ARBA00022771"/>
    </source>
</evidence>
<dbReference type="GO" id="GO:0005634">
    <property type="term" value="C:nucleus"/>
    <property type="evidence" value="ECO:0007669"/>
    <property type="project" value="UniProtKB-SubCell"/>
</dbReference>
<dbReference type="PROSITE" id="PS00028">
    <property type="entry name" value="ZINC_FINGER_C2H2_1"/>
    <property type="match status" value="1"/>
</dbReference>
<dbReference type="SUPFAM" id="SSF57667">
    <property type="entry name" value="beta-beta-alpha zinc fingers"/>
    <property type="match status" value="1"/>
</dbReference>
<dbReference type="Gene3D" id="3.30.160.60">
    <property type="entry name" value="Classic Zinc Finger"/>
    <property type="match status" value="2"/>
</dbReference>
<dbReference type="GO" id="GO:0008270">
    <property type="term" value="F:zinc ion binding"/>
    <property type="evidence" value="ECO:0007669"/>
    <property type="project" value="UniProtKB-KW"/>
</dbReference>
<keyword evidence="2" id="KW-0479">Metal-binding</keyword>
<accession>A0A2N5W020</accession>